<keyword evidence="2" id="KW-0472">Membrane</keyword>
<dbReference type="NCBIfam" id="TIGR01845">
    <property type="entry name" value="outer_NodT"/>
    <property type="match status" value="1"/>
</dbReference>
<dbReference type="GO" id="GO:0005886">
    <property type="term" value="C:plasma membrane"/>
    <property type="evidence" value="ECO:0007669"/>
    <property type="project" value="UniProtKB-SubCell"/>
</dbReference>
<sequence>MKLLLIAAPLLLASCASIPLEETATSHQLATTSSWWNEQPQPNLRSWWSSFNDSQLTRLVNLSLQQHPSIDSAIAAVRGAQAQRQVTQASLFPSLDYSVSTSSNRTWNNGNDSTTPSFSTGLSASWEADLFGKNQQELLASDATVQAAKADFASVRASLAAETALAYLQLRAAESDLSLLQDSIKSQEETTQLAQWREQAGTADSLAADQARSALESSQASLSTLRQSTEELRNRLNLLTGQPPGSLSFASNGEIPTPSNSFAKSIPTDTIRQRPDVRSAGYRWVQAIALTRSANADQYPSLTLSGNLGLSSLGASKIFNAQSVAGNIIAGLTGPIFDAGRIRSQIAVQNAAEEQAFASYRLTLLTALSEVEDALIAARRTQERIVTVSSASKLAKSAADLASQKYEAGVIDITQVLETQRNEITLQRDLVSTRLDNATAYVELYRALGGGW</sequence>
<keyword evidence="2" id="KW-0812">Transmembrane</keyword>
<comment type="subcellular location">
    <subcellularLocation>
        <location evidence="2">Cell membrane</location>
        <topology evidence="2">Lipid-anchor</topology>
    </subcellularLocation>
</comment>
<evidence type="ECO:0000313" key="5">
    <source>
        <dbReference type="EMBL" id="GHC53203.1"/>
    </source>
</evidence>
<keyword evidence="2" id="KW-0732">Signal</keyword>
<evidence type="ECO:0000256" key="2">
    <source>
        <dbReference type="RuleBase" id="RU362097"/>
    </source>
</evidence>
<comment type="caution">
    <text evidence="5">The sequence shown here is derived from an EMBL/GenBank/DDBJ whole genome shotgun (WGS) entry which is preliminary data.</text>
</comment>
<feature type="region of interest" description="Disordered" evidence="4">
    <location>
        <begin position="243"/>
        <end position="269"/>
    </location>
</feature>
<evidence type="ECO:0000256" key="3">
    <source>
        <dbReference type="SAM" id="Coils"/>
    </source>
</evidence>
<dbReference type="Gene3D" id="2.20.200.10">
    <property type="entry name" value="Outer membrane efflux proteins (OEP)"/>
    <property type="match status" value="1"/>
</dbReference>
<evidence type="ECO:0008006" key="7">
    <source>
        <dbReference type="Google" id="ProtNLM"/>
    </source>
</evidence>
<dbReference type="GO" id="GO:0015562">
    <property type="term" value="F:efflux transmembrane transporter activity"/>
    <property type="evidence" value="ECO:0007669"/>
    <property type="project" value="InterPro"/>
</dbReference>
<dbReference type="PROSITE" id="PS51257">
    <property type="entry name" value="PROKAR_LIPOPROTEIN"/>
    <property type="match status" value="1"/>
</dbReference>
<keyword evidence="2" id="KW-0449">Lipoprotein</keyword>
<keyword evidence="2" id="KW-1134">Transmembrane beta strand</keyword>
<dbReference type="PANTHER" id="PTHR30203:SF33">
    <property type="entry name" value="BLR4455 PROTEIN"/>
    <property type="match status" value="1"/>
</dbReference>
<reference evidence="5" key="2">
    <citation type="submission" date="2020-09" db="EMBL/GenBank/DDBJ databases">
        <authorList>
            <person name="Sun Q."/>
            <person name="Kim S."/>
        </authorList>
    </citation>
    <scope>NUCLEOTIDE SEQUENCE</scope>
    <source>
        <strain evidence="5">KCTC 12988</strain>
    </source>
</reference>
<dbReference type="SUPFAM" id="SSF56954">
    <property type="entry name" value="Outer membrane efflux proteins (OEP)"/>
    <property type="match status" value="1"/>
</dbReference>
<name>A0A918TLJ7_9BACT</name>
<dbReference type="InterPro" id="IPR010131">
    <property type="entry name" value="MdtP/NodT-like"/>
</dbReference>
<dbReference type="PANTHER" id="PTHR30203">
    <property type="entry name" value="OUTER MEMBRANE CATION EFFLUX PROTEIN"/>
    <property type="match status" value="1"/>
</dbReference>
<feature type="signal peptide" evidence="2">
    <location>
        <begin position="1"/>
        <end position="19"/>
    </location>
</feature>
<keyword evidence="6" id="KW-1185">Reference proteome</keyword>
<feature type="chain" id="PRO_5038160686" description="RND transporter" evidence="2">
    <location>
        <begin position="20"/>
        <end position="452"/>
    </location>
</feature>
<keyword evidence="2" id="KW-0564">Palmitate</keyword>
<dbReference type="Pfam" id="PF02321">
    <property type="entry name" value="OEP"/>
    <property type="match status" value="2"/>
</dbReference>
<comment type="similarity">
    <text evidence="1 2">Belongs to the outer membrane factor (OMF) (TC 1.B.17) family.</text>
</comment>
<organism evidence="5 6">
    <name type="scientific">Roseibacillus persicicus</name>
    <dbReference type="NCBI Taxonomy" id="454148"/>
    <lineage>
        <taxon>Bacteria</taxon>
        <taxon>Pseudomonadati</taxon>
        <taxon>Verrucomicrobiota</taxon>
        <taxon>Verrucomicrobiia</taxon>
        <taxon>Verrucomicrobiales</taxon>
        <taxon>Verrucomicrobiaceae</taxon>
        <taxon>Roseibacillus</taxon>
    </lineage>
</organism>
<dbReference type="InterPro" id="IPR003423">
    <property type="entry name" value="OMP_efflux"/>
</dbReference>
<evidence type="ECO:0000256" key="1">
    <source>
        <dbReference type="ARBA" id="ARBA00007613"/>
    </source>
</evidence>
<accession>A0A918TLJ7</accession>
<gene>
    <name evidence="5" type="ORF">GCM10007100_19590</name>
</gene>
<proteinExistence type="inferred from homology"/>
<keyword evidence="3" id="KW-0175">Coiled coil</keyword>
<dbReference type="Gene3D" id="1.20.1600.10">
    <property type="entry name" value="Outer membrane efflux proteins (OEP)"/>
    <property type="match status" value="1"/>
</dbReference>
<dbReference type="RefSeq" id="WP_189569762.1">
    <property type="nucleotide sequence ID" value="NZ_BMXI01000007.1"/>
</dbReference>
<dbReference type="Proteomes" id="UP000644507">
    <property type="component" value="Unassembled WGS sequence"/>
</dbReference>
<feature type="compositionally biased region" description="Polar residues" evidence="4">
    <location>
        <begin position="257"/>
        <end position="269"/>
    </location>
</feature>
<evidence type="ECO:0000256" key="4">
    <source>
        <dbReference type="SAM" id="MobiDB-lite"/>
    </source>
</evidence>
<dbReference type="AlphaFoldDB" id="A0A918TLJ7"/>
<reference evidence="5" key="1">
    <citation type="journal article" date="2014" name="Int. J. Syst. Evol. Microbiol.">
        <title>Complete genome sequence of Corynebacterium casei LMG S-19264T (=DSM 44701T), isolated from a smear-ripened cheese.</title>
        <authorList>
            <consortium name="US DOE Joint Genome Institute (JGI-PGF)"/>
            <person name="Walter F."/>
            <person name="Albersmeier A."/>
            <person name="Kalinowski J."/>
            <person name="Ruckert C."/>
        </authorList>
    </citation>
    <scope>NUCLEOTIDE SEQUENCE</scope>
    <source>
        <strain evidence="5">KCTC 12988</strain>
    </source>
</reference>
<evidence type="ECO:0000313" key="6">
    <source>
        <dbReference type="Proteomes" id="UP000644507"/>
    </source>
</evidence>
<feature type="coiled-coil region" evidence="3">
    <location>
        <begin position="215"/>
        <end position="242"/>
    </location>
</feature>
<dbReference type="EMBL" id="BMXI01000007">
    <property type="protein sequence ID" value="GHC53203.1"/>
    <property type="molecule type" value="Genomic_DNA"/>
</dbReference>
<protein>
    <recommendedName>
        <fullName evidence="7">RND transporter</fullName>
    </recommendedName>
</protein>